<dbReference type="AlphaFoldDB" id="A0A5B7J432"/>
<sequence>MDDGSGGNLGLSGRLLEFLQVSHPLLLHLEHDGETPAMSRWCWRVCSVGWKPSSLSLMSLAGPGPSCPGEREMFAGRAAPGKAGVFQGGADLHLVEQLQSFGIQKHLLLPRRQCLPVEGEAQGFTLPGDVSSKLNLPLPSPGCDAAQGGIDVTGGCSFLQSVAVG</sequence>
<gene>
    <name evidence="1" type="ORF">E2C01_082132</name>
</gene>
<reference evidence="1 2" key="1">
    <citation type="submission" date="2019-05" db="EMBL/GenBank/DDBJ databases">
        <title>Another draft genome of Portunus trituberculatus and its Hox gene families provides insights of decapod evolution.</title>
        <authorList>
            <person name="Jeong J.-H."/>
            <person name="Song I."/>
            <person name="Kim S."/>
            <person name="Choi T."/>
            <person name="Kim D."/>
            <person name="Ryu S."/>
            <person name="Kim W."/>
        </authorList>
    </citation>
    <scope>NUCLEOTIDE SEQUENCE [LARGE SCALE GENOMIC DNA]</scope>
    <source>
        <tissue evidence="1">Muscle</tissue>
    </source>
</reference>
<protein>
    <submittedName>
        <fullName evidence="1">Uncharacterized protein</fullName>
    </submittedName>
</protein>
<comment type="caution">
    <text evidence="1">The sequence shown here is derived from an EMBL/GenBank/DDBJ whole genome shotgun (WGS) entry which is preliminary data.</text>
</comment>
<proteinExistence type="predicted"/>
<evidence type="ECO:0000313" key="1">
    <source>
        <dbReference type="EMBL" id="MPC87274.1"/>
    </source>
</evidence>
<dbReference type="EMBL" id="VSRR010073997">
    <property type="protein sequence ID" value="MPC87274.1"/>
    <property type="molecule type" value="Genomic_DNA"/>
</dbReference>
<accession>A0A5B7J432</accession>
<keyword evidence="2" id="KW-1185">Reference proteome</keyword>
<organism evidence="1 2">
    <name type="scientific">Portunus trituberculatus</name>
    <name type="common">Swimming crab</name>
    <name type="synonym">Neptunus trituberculatus</name>
    <dbReference type="NCBI Taxonomy" id="210409"/>
    <lineage>
        <taxon>Eukaryota</taxon>
        <taxon>Metazoa</taxon>
        <taxon>Ecdysozoa</taxon>
        <taxon>Arthropoda</taxon>
        <taxon>Crustacea</taxon>
        <taxon>Multicrustacea</taxon>
        <taxon>Malacostraca</taxon>
        <taxon>Eumalacostraca</taxon>
        <taxon>Eucarida</taxon>
        <taxon>Decapoda</taxon>
        <taxon>Pleocyemata</taxon>
        <taxon>Brachyura</taxon>
        <taxon>Eubrachyura</taxon>
        <taxon>Portunoidea</taxon>
        <taxon>Portunidae</taxon>
        <taxon>Portuninae</taxon>
        <taxon>Portunus</taxon>
    </lineage>
</organism>
<name>A0A5B7J432_PORTR</name>
<dbReference type="Proteomes" id="UP000324222">
    <property type="component" value="Unassembled WGS sequence"/>
</dbReference>
<evidence type="ECO:0000313" key="2">
    <source>
        <dbReference type="Proteomes" id="UP000324222"/>
    </source>
</evidence>